<name>A0ABT9JUB9_9PROT</name>
<keyword evidence="2" id="KW-1185">Reference proteome</keyword>
<gene>
    <name evidence="1" type="ORF">Q9291_07700</name>
</gene>
<evidence type="ECO:0008006" key="3">
    <source>
        <dbReference type="Google" id="ProtNLM"/>
    </source>
</evidence>
<protein>
    <recommendedName>
        <fullName evidence="3">GIY-YIG nuclease family protein</fullName>
    </recommendedName>
</protein>
<proteinExistence type="predicted"/>
<comment type="caution">
    <text evidence="1">The sequence shown here is derived from an EMBL/GenBank/DDBJ whole genome shotgun (WGS) entry which is preliminary data.</text>
</comment>
<dbReference type="RefSeq" id="WP_306389443.1">
    <property type="nucleotide sequence ID" value="NZ_JAVCAP010000014.1"/>
</dbReference>
<dbReference type="Proteomes" id="UP001225906">
    <property type="component" value="Unassembled WGS sequence"/>
</dbReference>
<accession>A0ABT9JUB9</accession>
<evidence type="ECO:0000313" key="1">
    <source>
        <dbReference type="EMBL" id="MDP8567731.1"/>
    </source>
</evidence>
<sequence>MELLSEEKLKEFLKTIIPDQKVDYPNNISDLKKGIEYVYILTVNDEAIVVGRGKKNRAKVIFDTRDTLPTQGHIKSMLVRLYHIYGGQNLEFKRYLIPCDSVGRAEEIEKKIHKKFGGNKTSLPKSIEEKLFQGLDEDFVTKFVLNAALCSSYSGISDLRKWRNAKLLNDQTWKIICEKLCIL</sequence>
<reference evidence="2" key="1">
    <citation type="journal article" date="2019" name="Int. J. Syst. Evol. Microbiol.">
        <title>The Global Catalogue of Microorganisms (GCM) 10K type strain sequencing project: providing services to taxonomists for standard genome sequencing and annotation.</title>
        <authorList>
            <consortium name="The Broad Institute Genomics Platform"/>
            <consortium name="The Broad Institute Genome Sequencing Center for Infectious Disease"/>
            <person name="Wu L."/>
            <person name="Ma J."/>
        </authorList>
    </citation>
    <scope>NUCLEOTIDE SEQUENCE [LARGE SCALE GENOMIC DNA]</scope>
    <source>
        <strain evidence="2">VKM B-3159</strain>
    </source>
</reference>
<dbReference type="EMBL" id="JAVCAP010000014">
    <property type="protein sequence ID" value="MDP8567731.1"/>
    <property type="molecule type" value="Genomic_DNA"/>
</dbReference>
<evidence type="ECO:0000313" key="2">
    <source>
        <dbReference type="Proteomes" id="UP001225906"/>
    </source>
</evidence>
<organism evidence="1 2">
    <name type="scientific">Methylophilus aquaticus</name>
    <dbReference type="NCBI Taxonomy" id="1971610"/>
    <lineage>
        <taxon>Bacteria</taxon>
        <taxon>Pseudomonadati</taxon>
        <taxon>Pseudomonadota</taxon>
        <taxon>Betaproteobacteria</taxon>
        <taxon>Nitrosomonadales</taxon>
        <taxon>Methylophilaceae</taxon>
        <taxon>Methylophilus</taxon>
    </lineage>
</organism>